<accession>A0A645GPP8</accession>
<dbReference type="EMBL" id="VSSQ01078376">
    <property type="protein sequence ID" value="MPN28190.1"/>
    <property type="molecule type" value="Genomic_DNA"/>
</dbReference>
<dbReference type="AlphaFoldDB" id="A0A645GPP8"/>
<comment type="caution">
    <text evidence="1">The sequence shown here is derived from an EMBL/GenBank/DDBJ whole genome shotgun (WGS) entry which is preliminary data.</text>
</comment>
<reference evidence="1" key="1">
    <citation type="submission" date="2019-08" db="EMBL/GenBank/DDBJ databases">
        <authorList>
            <person name="Kucharzyk K."/>
            <person name="Murdoch R.W."/>
            <person name="Higgins S."/>
            <person name="Loffler F."/>
        </authorList>
    </citation>
    <scope>NUCLEOTIDE SEQUENCE</scope>
</reference>
<proteinExistence type="predicted"/>
<sequence>MAQTKVNKSAVTGKFVSNKQVAKSPNTTYKQTVKKGK</sequence>
<organism evidence="1">
    <name type="scientific">bioreactor metagenome</name>
    <dbReference type="NCBI Taxonomy" id="1076179"/>
    <lineage>
        <taxon>unclassified sequences</taxon>
        <taxon>metagenomes</taxon>
        <taxon>ecological metagenomes</taxon>
    </lineage>
</organism>
<protein>
    <submittedName>
        <fullName evidence="1">Uncharacterized protein</fullName>
    </submittedName>
</protein>
<gene>
    <name evidence="1" type="ORF">SDC9_175630</name>
</gene>
<name>A0A645GPP8_9ZZZZ</name>
<evidence type="ECO:0000313" key="1">
    <source>
        <dbReference type="EMBL" id="MPN28190.1"/>
    </source>
</evidence>